<comment type="caution">
    <text evidence="1">The sequence shown here is derived from an EMBL/GenBank/DDBJ whole genome shotgun (WGS) entry which is preliminary data.</text>
</comment>
<accession>A0ACB7FIU1</accession>
<name>A0ACB7FIU1_NIBAL</name>
<dbReference type="Proteomes" id="UP000805704">
    <property type="component" value="Chromosome 1"/>
</dbReference>
<keyword evidence="2" id="KW-1185">Reference proteome</keyword>
<dbReference type="EMBL" id="CM024789">
    <property type="protein sequence ID" value="KAG8014429.1"/>
    <property type="molecule type" value="Genomic_DNA"/>
</dbReference>
<protein>
    <submittedName>
        <fullName evidence="1">Neuron-specific protein family member 1</fullName>
    </submittedName>
</protein>
<sequence>MRIHAELPVFSSGGRSRFGLNYMRSPAVNHTSPRQPAFTPSPRQHQWGPIPSTGDRRAQKTTEPQFELQAIVVTIGYTVRSLSQSDLSCLSLLSRSVQTFSGRRAAMVKLGSNLSDKLEKQPSADDGFDNIPLITPLEVNQLQQPFTDKVIVKTSTQYQLQQQQKKNKLYVPSIKKLNINFYSDVSDKAKITGLILITLAFLTSLLLLLMYKAMWYDQLTCPEGFILKQKHCTPAALEMYYTEQQQQEPGHHGSTNNGLYAALSHLNQVKRTGPELPPPWLPVITALKEAELAKQAGEPPKGVLEGEK</sequence>
<gene>
    <name evidence="1" type="primary">NSG1</name>
    <name evidence="1" type="ORF">GBF38_002783</name>
</gene>
<proteinExistence type="predicted"/>
<organism evidence="1 2">
    <name type="scientific">Nibea albiflora</name>
    <name type="common">Yellow drum</name>
    <name type="synonym">Corvina albiflora</name>
    <dbReference type="NCBI Taxonomy" id="240163"/>
    <lineage>
        <taxon>Eukaryota</taxon>
        <taxon>Metazoa</taxon>
        <taxon>Chordata</taxon>
        <taxon>Craniata</taxon>
        <taxon>Vertebrata</taxon>
        <taxon>Euteleostomi</taxon>
        <taxon>Actinopterygii</taxon>
        <taxon>Neopterygii</taxon>
        <taxon>Teleostei</taxon>
        <taxon>Neoteleostei</taxon>
        <taxon>Acanthomorphata</taxon>
        <taxon>Eupercaria</taxon>
        <taxon>Sciaenidae</taxon>
        <taxon>Nibea</taxon>
    </lineage>
</organism>
<evidence type="ECO:0000313" key="2">
    <source>
        <dbReference type="Proteomes" id="UP000805704"/>
    </source>
</evidence>
<reference evidence="1" key="1">
    <citation type="submission" date="2020-04" db="EMBL/GenBank/DDBJ databases">
        <title>A chromosome-scale assembly and high-density genetic map of the yellow drum (Nibea albiflora) genome.</title>
        <authorList>
            <person name="Xu D."/>
            <person name="Zhang W."/>
            <person name="Chen R."/>
            <person name="Tan P."/>
            <person name="Wang L."/>
            <person name="Song H."/>
            <person name="Tian L."/>
            <person name="Zhu Q."/>
            <person name="Wang B."/>
        </authorList>
    </citation>
    <scope>NUCLEOTIDE SEQUENCE</scope>
    <source>
        <strain evidence="1">ZJHYS-2018</strain>
    </source>
</reference>
<evidence type="ECO:0000313" key="1">
    <source>
        <dbReference type="EMBL" id="KAG8014429.1"/>
    </source>
</evidence>